<dbReference type="GO" id="GO:0032259">
    <property type="term" value="P:methylation"/>
    <property type="evidence" value="ECO:0007669"/>
    <property type="project" value="UniProtKB-KW"/>
</dbReference>
<dbReference type="AlphaFoldDB" id="A0A8T0KQ35"/>
<keyword evidence="5 8" id="KW-0812">Transmembrane</keyword>
<proteinExistence type="inferred from homology"/>
<dbReference type="GO" id="GO:0008168">
    <property type="term" value="F:methyltransferase activity"/>
    <property type="evidence" value="ECO:0007669"/>
    <property type="project" value="UniProtKB-UniRule"/>
</dbReference>
<accession>A0A8T0KQ35</accession>
<keyword evidence="3 8" id="KW-0489">Methyltransferase</keyword>
<evidence type="ECO:0000313" key="9">
    <source>
        <dbReference type="EMBL" id="KAG2401541.1"/>
    </source>
</evidence>
<comment type="subcellular location">
    <subcellularLocation>
        <location evidence="7">Endomembrane system</location>
        <topology evidence="7">Single-pass membrane protein</topology>
    </subcellularLocation>
    <subcellularLocation>
        <location evidence="1 8">Membrane</location>
        <topology evidence="1 8">Single-pass type II membrane protein</topology>
    </subcellularLocation>
</comment>
<dbReference type="Proteomes" id="UP000743370">
    <property type="component" value="Unassembled WGS sequence"/>
</dbReference>
<dbReference type="GO" id="GO:0005768">
    <property type="term" value="C:endosome"/>
    <property type="evidence" value="ECO:0007669"/>
    <property type="project" value="TreeGrafter"/>
</dbReference>
<evidence type="ECO:0000256" key="7">
    <source>
        <dbReference type="ARBA" id="ARBA00037847"/>
    </source>
</evidence>
<comment type="caution">
    <text evidence="9">The sequence shown here is derived from an EMBL/GenBank/DDBJ whole genome shotgun (WGS) entry which is preliminary data.</text>
</comment>
<dbReference type="InterPro" id="IPR029063">
    <property type="entry name" value="SAM-dependent_MTases_sf"/>
</dbReference>
<dbReference type="PANTHER" id="PTHR10108:SF1150">
    <property type="entry name" value="METHYLTRANSFERASE"/>
    <property type="match status" value="1"/>
</dbReference>
<protein>
    <recommendedName>
        <fullName evidence="8">Methyltransferase</fullName>
        <ecNumber evidence="8">2.1.1.-</ecNumber>
    </recommendedName>
</protein>
<reference evidence="9 10" key="1">
    <citation type="submission" date="2020-05" db="EMBL/GenBank/DDBJ databases">
        <title>Vigna angularis (adzuki bean) Var. LongXiaoDou No. 4 denovo assembly.</title>
        <authorList>
            <person name="Xiang H."/>
        </authorList>
    </citation>
    <scope>NUCLEOTIDE SEQUENCE [LARGE SCALE GENOMIC DNA]</scope>
    <source>
        <tissue evidence="9">Leaf</tissue>
    </source>
</reference>
<sequence>MANTDSSSPTIFNVRKTPTFILLLLLCIASYFLAAYHQGAPLLTTASLYLSASCNHLTAQTSRTCEPMSTYPRTYDLIHADSVFSLYSNRCELEDILLEMDRIVRPEGCVIIRDDVDMLVRVKSIVNGLEWDSIIVDHEDGHLEKEKVLFAVGVHASTFFAMQNITVKSATSRAMGVEHHPITAGRSFDKELQKEIALDTDEEALGAREGR</sequence>
<evidence type="ECO:0000256" key="2">
    <source>
        <dbReference type="ARBA" id="ARBA00008361"/>
    </source>
</evidence>
<comment type="similarity">
    <text evidence="2 8">Belongs to the methyltransferase superfamily.</text>
</comment>
<dbReference type="EC" id="2.1.1.-" evidence="8"/>
<dbReference type="EMBL" id="JABFOF010000003">
    <property type="protein sequence ID" value="KAG2401541.1"/>
    <property type="molecule type" value="Genomic_DNA"/>
</dbReference>
<dbReference type="InterPro" id="IPR004159">
    <property type="entry name" value="Put_SAM_MeTrfase"/>
</dbReference>
<name>A0A8T0KQ35_PHAAN</name>
<evidence type="ECO:0000256" key="1">
    <source>
        <dbReference type="ARBA" id="ARBA00004606"/>
    </source>
</evidence>
<keyword evidence="4 8" id="KW-0808">Transferase</keyword>
<evidence type="ECO:0000256" key="3">
    <source>
        <dbReference type="ARBA" id="ARBA00022603"/>
    </source>
</evidence>
<dbReference type="GO" id="GO:0016020">
    <property type="term" value="C:membrane"/>
    <property type="evidence" value="ECO:0007669"/>
    <property type="project" value="UniProtKB-SubCell"/>
</dbReference>
<dbReference type="SUPFAM" id="SSF53335">
    <property type="entry name" value="S-adenosyl-L-methionine-dependent methyltransferases"/>
    <property type="match status" value="1"/>
</dbReference>
<evidence type="ECO:0000313" key="10">
    <source>
        <dbReference type="Proteomes" id="UP000743370"/>
    </source>
</evidence>
<evidence type="ECO:0000256" key="8">
    <source>
        <dbReference type="RuleBase" id="RU366043"/>
    </source>
</evidence>
<keyword evidence="6 8" id="KW-0325">Glycoprotein</keyword>
<gene>
    <name evidence="9" type="ORF">HKW66_Vig0194230</name>
</gene>
<dbReference type="GO" id="GO:0005802">
    <property type="term" value="C:trans-Golgi network"/>
    <property type="evidence" value="ECO:0007669"/>
    <property type="project" value="TreeGrafter"/>
</dbReference>
<evidence type="ECO:0000256" key="6">
    <source>
        <dbReference type="ARBA" id="ARBA00023180"/>
    </source>
</evidence>
<dbReference type="PANTHER" id="PTHR10108">
    <property type="entry name" value="SAM-DEPENDENT METHYLTRANSFERASE"/>
    <property type="match status" value="1"/>
</dbReference>
<keyword evidence="5 8" id="KW-0735">Signal-anchor</keyword>
<organism evidence="9 10">
    <name type="scientific">Phaseolus angularis</name>
    <name type="common">Azuki bean</name>
    <name type="synonym">Vigna angularis</name>
    <dbReference type="NCBI Taxonomy" id="3914"/>
    <lineage>
        <taxon>Eukaryota</taxon>
        <taxon>Viridiplantae</taxon>
        <taxon>Streptophyta</taxon>
        <taxon>Embryophyta</taxon>
        <taxon>Tracheophyta</taxon>
        <taxon>Spermatophyta</taxon>
        <taxon>Magnoliopsida</taxon>
        <taxon>eudicotyledons</taxon>
        <taxon>Gunneridae</taxon>
        <taxon>Pentapetalae</taxon>
        <taxon>rosids</taxon>
        <taxon>fabids</taxon>
        <taxon>Fabales</taxon>
        <taxon>Fabaceae</taxon>
        <taxon>Papilionoideae</taxon>
        <taxon>50 kb inversion clade</taxon>
        <taxon>NPAAA clade</taxon>
        <taxon>indigoferoid/millettioid clade</taxon>
        <taxon>Phaseoleae</taxon>
        <taxon>Vigna</taxon>
    </lineage>
</organism>
<dbReference type="Pfam" id="PF03141">
    <property type="entry name" value="Methyltransf_29"/>
    <property type="match status" value="1"/>
</dbReference>
<evidence type="ECO:0000256" key="4">
    <source>
        <dbReference type="ARBA" id="ARBA00022679"/>
    </source>
</evidence>
<evidence type="ECO:0000256" key="5">
    <source>
        <dbReference type="ARBA" id="ARBA00022968"/>
    </source>
</evidence>